<evidence type="ECO:0000313" key="3">
    <source>
        <dbReference type="EMBL" id="SVP92825.1"/>
    </source>
</evidence>
<evidence type="ECO:0000313" key="4">
    <source>
        <dbReference type="EMBL" id="SVP93627.1"/>
    </source>
</evidence>
<reference evidence="3" key="1">
    <citation type="submission" date="2018-07" db="EMBL/GenBank/DDBJ databases">
        <authorList>
            <person name="Quirk P.G."/>
            <person name="Krulwich T.A."/>
        </authorList>
    </citation>
    <scope>NUCLEOTIDE SEQUENCE</scope>
    <source>
        <strain evidence="3">Anand</strain>
    </source>
</reference>
<organism evidence="3">
    <name type="scientific">Theileria annulata</name>
    <dbReference type="NCBI Taxonomy" id="5874"/>
    <lineage>
        <taxon>Eukaryota</taxon>
        <taxon>Sar</taxon>
        <taxon>Alveolata</taxon>
        <taxon>Apicomplexa</taxon>
        <taxon>Aconoidasida</taxon>
        <taxon>Piroplasmida</taxon>
        <taxon>Theileriidae</taxon>
        <taxon>Theileria</taxon>
    </lineage>
</organism>
<keyword evidence="1" id="KW-0175">Coiled coil</keyword>
<proteinExistence type="predicted"/>
<gene>
    <name evidence="4" type="ORF">TAT_000262000</name>
    <name evidence="3" type="ORF">TAV_000262300</name>
</gene>
<evidence type="ECO:0000256" key="2">
    <source>
        <dbReference type="SAM" id="Phobius"/>
    </source>
</evidence>
<dbReference type="AlphaFoldDB" id="A0A3B0MT34"/>
<keyword evidence="2" id="KW-0812">Transmembrane</keyword>
<sequence length="371" mass="43316">MLLNNKIINNLNFYNKIINYFNLYNKNFIIKHIKFISYNSDTVTGPTDSNNGKRANGITGKGANSTATECTMGKGANFTATECTMDTKGTIGASTVTEEKNDRNKLYLWQLKIICIIILIFGSSYFIYTFINNDMDIKKTCIKLSMNWDSLFYNISSEKFKAFLNSRFYNSLSNELNYQISLYFFNIDINKENGFRKSDAIYFLTEIGIDNNNKIIQKFISNNSNSNENKLLNGCTLNEFGNLIESLILEQKLKSNEQFETNLLQKLIYLNQNMKIDEGIKEIGNTLIIESVKEMYNEVKKYMKENEEEYEELENELERNKKLKMKLEQLSKSRRLNDQEKRHLTNINKEIVMLNNELNKLKFLKKKLLLI</sequence>
<evidence type="ECO:0000256" key="1">
    <source>
        <dbReference type="SAM" id="Coils"/>
    </source>
</evidence>
<dbReference type="EMBL" id="UIVT01000003">
    <property type="protein sequence ID" value="SVP93627.1"/>
    <property type="molecule type" value="Genomic_DNA"/>
</dbReference>
<keyword evidence="2" id="KW-1133">Transmembrane helix</keyword>
<keyword evidence="2" id="KW-0472">Membrane</keyword>
<dbReference type="EMBL" id="UIVS01000003">
    <property type="protein sequence ID" value="SVP92825.1"/>
    <property type="molecule type" value="Genomic_DNA"/>
</dbReference>
<feature type="transmembrane region" description="Helical" evidence="2">
    <location>
        <begin position="113"/>
        <end position="131"/>
    </location>
</feature>
<name>A0A3B0MT34_THEAN</name>
<dbReference type="VEuPathDB" id="PiroplasmaDB:TA04810"/>
<protein>
    <submittedName>
        <fullName evidence="3">Uncharacterized protein</fullName>
    </submittedName>
</protein>
<feature type="coiled-coil region" evidence="1">
    <location>
        <begin position="289"/>
        <end position="364"/>
    </location>
</feature>
<accession>A0A3B0MT34</accession>